<dbReference type="Pfam" id="PF16198">
    <property type="entry name" value="TruB_C_2"/>
    <property type="match status" value="1"/>
</dbReference>
<dbReference type="RefSeq" id="WP_094984518.1">
    <property type="nucleotide sequence ID" value="NZ_NHNI01000001.1"/>
</dbReference>
<dbReference type="CDD" id="cd02573">
    <property type="entry name" value="PseudoU_synth_EcTruB"/>
    <property type="match status" value="1"/>
</dbReference>
<dbReference type="Pfam" id="PF09157">
    <property type="entry name" value="TruB-C_2"/>
    <property type="match status" value="1"/>
</dbReference>
<dbReference type="CDD" id="cd21152">
    <property type="entry name" value="PUA_TruB_bacterial"/>
    <property type="match status" value="1"/>
</dbReference>
<dbReference type="GO" id="GO:0160148">
    <property type="term" value="F:tRNA pseudouridine(55) synthase activity"/>
    <property type="evidence" value="ECO:0007669"/>
    <property type="project" value="UniProtKB-EC"/>
</dbReference>
<evidence type="ECO:0000259" key="7">
    <source>
        <dbReference type="Pfam" id="PF09157"/>
    </source>
</evidence>
<reference evidence="10" key="1">
    <citation type="submission" date="2017-05" db="EMBL/GenBank/DDBJ databases">
        <authorList>
            <person name="Barney B.M."/>
        </authorList>
    </citation>
    <scope>NUCLEOTIDE SEQUENCE [LARGE SCALE GENOMIC DNA]</scope>
    <source>
        <strain evidence="10">PSBB022</strain>
    </source>
</reference>
<dbReference type="InterPro" id="IPR036974">
    <property type="entry name" value="PUA_sf"/>
</dbReference>
<dbReference type="InterPro" id="IPR015947">
    <property type="entry name" value="PUA-like_sf"/>
</dbReference>
<name>A0A266QAY7_9GAMM</name>
<comment type="function">
    <text evidence="5">Responsible for synthesis of pseudouridine from uracil-55 in the psi GC loop of transfer RNAs.</text>
</comment>
<evidence type="ECO:0000256" key="1">
    <source>
        <dbReference type="ARBA" id="ARBA00000385"/>
    </source>
</evidence>
<comment type="caution">
    <text evidence="9">The sequence shown here is derived from an EMBL/GenBank/DDBJ whole genome shotgun (WGS) entry which is preliminary data.</text>
</comment>
<dbReference type="GO" id="GO:1990481">
    <property type="term" value="P:mRNA pseudouridine synthesis"/>
    <property type="evidence" value="ECO:0007669"/>
    <property type="project" value="TreeGrafter"/>
</dbReference>
<comment type="similarity">
    <text evidence="2 5">Belongs to the pseudouridine synthase TruB family. Type 1 subfamily.</text>
</comment>
<dbReference type="InterPro" id="IPR002501">
    <property type="entry name" value="PsdUridine_synth_N"/>
</dbReference>
<sequence length="329" mass="35187">MARRKGRPVDGVLLLHKPAGMTSNHALQRAKRLFFVEKAGHTGALDPLATGVLPLCFGEATKFSQFLLDADKGYRTCIRLGVTTDTCDADGEILEQTSTAGITLAQVEAALKPLTGDILQVPPMYSALKLNGQPLYKMARQGVEVERAPRPVTIHSIDILVFRAGDEAEVELDIRCTKGTYIRSIAVDLGAALGCGGHVKTLHRSAAGLFDESQCVTLEALEARFAEVQSTQGDAAAYAALDSYLLSTDAPVASLPAVDLPANSAHYFRLGNPVMVSKVYRFGEQGDIVRVFCAETEQSPRAFLGLGSITDEGGVAPKRILANRSSNET</sequence>
<keyword evidence="4 5" id="KW-0413">Isomerase</keyword>
<protein>
    <recommendedName>
        <fullName evidence="5">tRNA pseudouridine synthase B</fullName>
        <ecNumber evidence="5">5.4.99.25</ecNumber>
    </recommendedName>
    <alternativeName>
        <fullName evidence="5">tRNA pseudouridine(55) synthase</fullName>
        <shortName evidence="5">Psi55 synthase</shortName>
    </alternativeName>
    <alternativeName>
        <fullName evidence="5">tRNA pseudouridylate synthase</fullName>
    </alternativeName>
    <alternativeName>
        <fullName evidence="5">tRNA-uridine isomerase</fullName>
    </alternativeName>
</protein>
<dbReference type="HAMAP" id="MF_01080">
    <property type="entry name" value="TruB_bact"/>
    <property type="match status" value="1"/>
</dbReference>
<evidence type="ECO:0000256" key="5">
    <source>
        <dbReference type="HAMAP-Rule" id="MF_01080"/>
    </source>
</evidence>
<dbReference type="Pfam" id="PF01509">
    <property type="entry name" value="TruB_N"/>
    <property type="match status" value="1"/>
</dbReference>
<dbReference type="FunFam" id="3.30.2350.10:FF:000011">
    <property type="entry name" value="tRNA pseudouridine synthase B"/>
    <property type="match status" value="1"/>
</dbReference>
<dbReference type="InterPro" id="IPR015240">
    <property type="entry name" value="tRNA_sdUridine_synth_fam1_C"/>
</dbReference>
<evidence type="ECO:0000256" key="3">
    <source>
        <dbReference type="ARBA" id="ARBA00022694"/>
    </source>
</evidence>
<dbReference type="GO" id="GO:0031119">
    <property type="term" value="P:tRNA pseudouridine synthesis"/>
    <property type="evidence" value="ECO:0007669"/>
    <property type="project" value="UniProtKB-UniRule"/>
</dbReference>
<evidence type="ECO:0000313" key="10">
    <source>
        <dbReference type="Proteomes" id="UP000216101"/>
    </source>
</evidence>
<evidence type="ECO:0000259" key="6">
    <source>
        <dbReference type="Pfam" id="PF01509"/>
    </source>
</evidence>
<dbReference type="PANTHER" id="PTHR13767">
    <property type="entry name" value="TRNA-PSEUDOURIDINE SYNTHASE"/>
    <property type="match status" value="1"/>
</dbReference>
<dbReference type="InterPro" id="IPR020103">
    <property type="entry name" value="PsdUridine_synth_cat_dom_sf"/>
</dbReference>
<dbReference type="Gene3D" id="3.30.2350.10">
    <property type="entry name" value="Pseudouridine synthase"/>
    <property type="match status" value="1"/>
</dbReference>
<comment type="catalytic activity">
    <reaction evidence="1 5">
        <text>uridine(55) in tRNA = pseudouridine(55) in tRNA</text>
        <dbReference type="Rhea" id="RHEA:42532"/>
        <dbReference type="Rhea" id="RHEA-COMP:10101"/>
        <dbReference type="Rhea" id="RHEA-COMP:10102"/>
        <dbReference type="ChEBI" id="CHEBI:65314"/>
        <dbReference type="ChEBI" id="CHEBI:65315"/>
        <dbReference type="EC" id="5.4.99.25"/>
    </reaction>
</comment>
<feature type="active site" description="Nucleophile" evidence="5">
    <location>
        <position position="46"/>
    </location>
</feature>
<evidence type="ECO:0000313" key="9">
    <source>
        <dbReference type="EMBL" id="OZY87005.1"/>
    </source>
</evidence>
<feature type="domain" description="tRNA pseudouridylate synthase B C-terminal" evidence="8">
    <location>
        <begin position="183"/>
        <end position="252"/>
    </location>
</feature>
<keyword evidence="3 5" id="KW-0819">tRNA processing</keyword>
<dbReference type="GO" id="GO:0003723">
    <property type="term" value="F:RNA binding"/>
    <property type="evidence" value="ECO:0007669"/>
    <property type="project" value="InterPro"/>
</dbReference>
<dbReference type="PANTHER" id="PTHR13767:SF2">
    <property type="entry name" value="PSEUDOURIDYLATE SYNTHASE TRUB1"/>
    <property type="match status" value="1"/>
</dbReference>
<evidence type="ECO:0000256" key="4">
    <source>
        <dbReference type="ARBA" id="ARBA00023235"/>
    </source>
</evidence>
<keyword evidence="10" id="KW-1185">Reference proteome</keyword>
<dbReference type="AlphaFoldDB" id="A0A266QAY7"/>
<proteinExistence type="inferred from homology"/>
<dbReference type="EC" id="5.4.99.25" evidence="5"/>
<dbReference type="NCBIfam" id="TIGR00431">
    <property type="entry name" value="TruB"/>
    <property type="match status" value="1"/>
</dbReference>
<feature type="domain" description="Pseudouridine synthase II N-terminal" evidence="6">
    <location>
        <begin position="31"/>
        <end position="182"/>
    </location>
</feature>
<dbReference type="InterPro" id="IPR014780">
    <property type="entry name" value="tRNA_psdUridine_synth_TruB"/>
</dbReference>
<evidence type="ECO:0000256" key="2">
    <source>
        <dbReference type="ARBA" id="ARBA00005642"/>
    </source>
</evidence>
<organism evidence="9 10">
    <name type="scientific">Cellvibrio mixtus</name>
    <dbReference type="NCBI Taxonomy" id="39650"/>
    <lineage>
        <taxon>Bacteria</taxon>
        <taxon>Pseudomonadati</taxon>
        <taxon>Pseudomonadota</taxon>
        <taxon>Gammaproteobacteria</taxon>
        <taxon>Cellvibrionales</taxon>
        <taxon>Cellvibrionaceae</taxon>
        <taxon>Cellvibrio</taxon>
    </lineage>
</organism>
<dbReference type="Proteomes" id="UP000216101">
    <property type="component" value="Unassembled WGS sequence"/>
</dbReference>
<dbReference type="InterPro" id="IPR032819">
    <property type="entry name" value="TruB_C"/>
</dbReference>
<dbReference type="STRING" id="1209072.GCA_000766945_01572"/>
<dbReference type="EMBL" id="NHNI01000001">
    <property type="protein sequence ID" value="OZY87005.1"/>
    <property type="molecule type" value="Genomic_DNA"/>
</dbReference>
<gene>
    <name evidence="5" type="primary">truB</name>
    <name evidence="9" type="ORF">CBP51_08445</name>
</gene>
<feature type="domain" description="tRNA pseudouridine synthase II TruB subfamily 1 C-terminal" evidence="7">
    <location>
        <begin position="256"/>
        <end position="321"/>
    </location>
</feature>
<dbReference type="SUPFAM" id="SSF88697">
    <property type="entry name" value="PUA domain-like"/>
    <property type="match status" value="1"/>
</dbReference>
<dbReference type="Gene3D" id="2.30.130.10">
    <property type="entry name" value="PUA domain"/>
    <property type="match status" value="1"/>
</dbReference>
<accession>A0A266QAY7</accession>
<evidence type="ECO:0000259" key="8">
    <source>
        <dbReference type="Pfam" id="PF16198"/>
    </source>
</evidence>
<dbReference type="SUPFAM" id="SSF55120">
    <property type="entry name" value="Pseudouridine synthase"/>
    <property type="match status" value="1"/>
</dbReference>